<comment type="caution">
    <text evidence="1">The sequence shown here is derived from an EMBL/GenBank/DDBJ whole genome shotgun (WGS) entry which is preliminary data.</text>
</comment>
<reference evidence="2" key="1">
    <citation type="journal article" date="2019" name="Int. J. Syst. Evol. Microbiol.">
        <title>The Global Catalogue of Microorganisms (GCM) 10K type strain sequencing project: providing services to taxonomists for standard genome sequencing and annotation.</title>
        <authorList>
            <consortium name="The Broad Institute Genomics Platform"/>
            <consortium name="The Broad Institute Genome Sequencing Center for Infectious Disease"/>
            <person name="Wu L."/>
            <person name="Ma J."/>
        </authorList>
    </citation>
    <scope>NUCLEOTIDE SEQUENCE [LARGE SCALE GENOMIC DNA]</scope>
    <source>
        <strain evidence="2">JCM 16702</strain>
    </source>
</reference>
<name>A0ABP7UXP8_9ACTN</name>
<organism evidence="1 2">
    <name type="scientific">Actinomadura miaoliensis</name>
    <dbReference type="NCBI Taxonomy" id="430685"/>
    <lineage>
        <taxon>Bacteria</taxon>
        <taxon>Bacillati</taxon>
        <taxon>Actinomycetota</taxon>
        <taxon>Actinomycetes</taxon>
        <taxon>Streptosporangiales</taxon>
        <taxon>Thermomonosporaceae</taxon>
        <taxon>Actinomadura</taxon>
    </lineage>
</organism>
<dbReference type="Proteomes" id="UP001500683">
    <property type="component" value="Unassembled WGS sequence"/>
</dbReference>
<evidence type="ECO:0000313" key="2">
    <source>
        <dbReference type="Proteomes" id="UP001500683"/>
    </source>
</evidence>
<gene>
    <name evidence="1" type="ORF">GCM10022214_02840</name>
</gene>
<protein>
    <submittedName>
        <fullName evidence="1">Uncharacterized protein</fullName>
    </submittedName>
</protein>
<sequence>MPPDTPGTNTSLTYGPEPTPVNYHQFLLAEWSDAPPTPPADRPANGLITPDPPWGAVIYTGIATGAVAVSVELRRQAPPPGAPSWDEWEEVAEVTVEAPVGQLRVYALMEDPPDLPPLTIAGPGTYRVRVHARGRDIAYDLSLVDEIVEDYLIQVWPGPPGPEVIHKQADV</sequence>
<dbReference type="EMBL" id="BAAAZG010000001">
    <property type="protein sequence ID" value="GAA4055170.1"/>
    <property type="molecule type" value="Genomic_DNA"/>
</dbReference>
<proteinExistence type="predicted"/>
<evidence type="ECO:0000313" key="1">
    <source>
        <dbReference type="EMBL" id="GAA4055170.1"/>
    </source>
</evidence>
<keyword evidence="2" id="KW-1185">Reference proteome</keyword>
<accession>A0ABP7UXP8</accession>